<organism evidence="1 2">
    <name type="scientific">Leptospira saintgironsiae</name>
    <dbReference type="NCBI Taxonomy" id="2023183"/>
    <lineage>
        <taxon>Bacteria</taxon>
        <taxon>Pseudomonadati</taxon>
        <taxon>Spirochaetota</taxon>
        <taxon>Spirochaetia</taxon>
        <taxon>Leptospirales</taxon>
        <taxon>Leptospiraceae</taxon>
        <taxon>Leptospira</taxon>
    </lineage>
</organism>
<dbReference type="Proteomes" id="UP000231926">
    <property type="component" value="Unassembled WGS sequence"/>
</dbReference>
<dbReference type="RefSeq" id="WP_100711773.1">
    <property type="nucleotide sequence ID" value="NZ_NPDR01000014.1"/>
</dbReference>
<comment type="caution">
    <text evidence="1">The sequence shown here is derived from an EMBL/GenBank/DDBJ whole genome shotgun (WGS) entry which is preliminary data.</text>
</comment>
<reference evidence="1 2" key="1">
    <citation type="submission" date="2017-07" db="EMBL/GenBank/DDBJ databases">
        <title>Leptospira spp. isolated from tropical soils.</title>
        <authorList>
            <person name="Thibeaux R."/>
            <person name="Iraola G."/>
            <person name="Ferres I."/>
            <person name="Bierque E."/>
            <person name="Girault D."/>
            <person name="Soupe-Gilbert M.-E."/>
            <person name="Picardeau M."/>
            <person name="Goarant C."/>
        </authorList>
    </citation>
    <scope>NUCLEOTIDE SEQUENCE [LARGE SCALE GENOMIC DNA]</scope>
    <source>
        <strain evidence="1 2">FH4-C-A2</strain>
    </source>
</reference>
<proteinExistence type="predicted"/>
<dbReference type="EMBL" id="NPDR01000014">
    <property type="protein sequence ID" value="PJZ47600.1"/>
    <property type="molecule type" value="Genomic_DNA"/>
</dbReference>
<evidence type="ECO:0000313" key="1">
    <source>
        <dbReference type="EMBL" id="PJZ47600.1"/>
    </source>
</evidence>
<sequence length="375" mass="40171">MYQLLISFIFFFIIFTSCFQSSGNPQLEQLTTLAAVSGISSSGGQIEIPEEAPKIEILSVSPENYKPGDLVTVNYKISQVGTGMWTGPVSFYLADSNNCMGSCLSIRDTLNNPWTTQDIGNFTSYFNSTSWPYGNYNFSLLVNNQIVAKSKPLESMITHVTASTLTMNGSALSVTINSAADEKLYKLNVGPTYKDFIVGIDLVEFESISNASLYPPGSNGSDIMKNTSISPGGSLTSKNSIHYPQATGNYEILLVDKSGSFPVSFTIQAKNTSVSGGGSCNNVGSIFDSEGCTDHVVGTLMTSDICDNGAGAWSSTQTCAQRNPGLTVSGKCTSFEFISFWNYEFVTRTTYSNTSSPVSTATANSNCSDGLFQAN</sequence>
<dbReference type="OrthoDB" id="323834at2"/>
<name>A0A2M9Y7N8_9LEPT</name>
<evidence type="ECO:0000313" key="2">
    <source>
        <dbReference type="Proteomes" id="UP000231926"/>
    </source>
</evidence>
<protein>
    <submittedName>
        <fullName evidence="1">Uncharacterized protein</fullName>
    </submittedName>
</protein>
<dbReference type="AlphaFoldDB" id="A0A2M9Y7N8"/>
<keyword evidence="2" id="KW-1185">Reference proteome</keyword>
<gene>
    <name evidence="1" type="ORF">CH362_18360</name>
</gene>
<accession>A0A2M9Y7N8</accession>